<sequence length="138" mass="15871">MLYWLPNLCTQCPFETDILWMKFAGEVSLFQFPLYCPINFQTNIVNLYSILISFINPLRQRVSTSIYLNHVSNFPRRYKLVPYSSPSVLHAVKNSPIISPSRVNLILSCPPSLEYHEGLLLESKVNVEFLSFEEPDGA</sequence>
<gene>
    <name evidence="1" type="ORF">CHS0354_019524</name>
</gene>
<name>A0AAE0VWH2_9BIVA</name>
<dbReference type="AlphaFoldDB" id="A0AAE0VWH2"/>
<proteinExistence type="predicted"/>
<organism evidence="1 2">
    <name type="scientific">Potamilus streckersoni</name>
    <dbReference type="NCBI Taxonomy" id="2493646"/>
    <lineage>
        <taxon>Eukaryota</taxon>
        <taxon>Metazoa</taxon>
        <taxon>Spiralia</taxon>
        <taxon>Lophotrochozoa</taxon>
        <taxon>Mollusca</taxon>
        <taxon>Bivalvia</taxon>
        <taxon>Autobranchia</taxon>
        <taxon>Heteroconchia</taxon>
        <taxon>Palaeoheterodonta</taxon>
        <taxon>Unionida</taxon>
        <taxon>Unionoidea</taxon>
        <taxon>Unionidae</taxon>
        <taxon>Ambleminae</taxon>
        <taxon>Lampsilini</taxon>
        <taxon>Potamilus</taxon>
    </lineage>
</organism>
<keyword evidence="2" id="KW-1185">Reference proteome</keyword>
<protein>
    <submittedName>
        <fullName evidence="1">Uncharacterized protein</fullName>
    </submittedName>
</protein>
<evidence type="ECO:0000313" key="2">
    <source>
        <dbReference type="Proteomes" id="UP001195483"/>
    </source>
</evidence>
<reference evidence="1" key="3">
    <citation type="submission" date="2023-05" db="EMBL/GenBank/DDBJ databases">
        <authorList>
            <person name="Smith C.H."/>
        </authorList>
    </citation>
    <scope>NUCLEOTIDE SEQUENCE</scope>
    <source>
        <strain evidence="1">CHS0354</strain>
        <tissue evidence="1">Mantle</tissue>
    </source>
</reference>
<comment type="caution">
    <text evidence="1">The sequence shown here is derived from an EMBL/GenBank/DDBJ whole genome shotgun (WGS) entry which is preliminary data.</text>
</comment>
<dbReference type="Proteomes" id="UP001195483">
    <property type="component" value="Unassembled WGS sequence"/>
</dbReference>
<reference evidence="1" key="1">
    <citation type="journal article" date="2021" name="Genome Biol. Evol.">
        <title>A High-Quality Reference Genome for a Parasitic Bivalve with Doubly Uniparental Inheritance (Bivalvia: Unionida).</title>
        <authorList>
            <person name="Smith C.H."/>
        </authorList>
    </citation>
    <scope>NUCLEOTIDE SEQUENCE</scope>
    <source>
        <strain evidence="1">CHS0354</strain>
    </source>
</reference>
<dbReference type="EMBL" id="JAEAOA010001196">
    <property type="protein sequence ID" value="KAK3591752.1"/>
    <property type="molecule type" value="Genomic_DNA"/>
</dbReference>
<feature type="non-terminal residue" evidence="1">
    <location>
        <position position="138"/>
    </location>
</feature>
<accession>A0AAE0VWH2</accession>
<reference evidence="1" key="2">
    <citation type="journal article" date="2021" name="Genome Biol. Evol.">
        <title>Developing a high-quality reference genome for a parasitic bivalve with doubly uniparental inheritance (Bivalvia: Unionida).</title>
        <authorList>
            <person name="Smith C.H."/>
        </authorList>
    </citation>
    <scope>NUCLEOTIDE SEQUENCE</scope>
    <source>
        <strain evidence="1">CHS0354</strain>
        <tissue evidence="1">Mantle</tissue>
    </source>
</reference>
<evidence type="ECO:0000313" key="1">
    <source>
        <dbReference type="EMBL" id="KAK3591752.1"/>
    </source>
</evidence>